<keyword evidence="4" id="KW-0378">Hydrolase</keyword>
<evidence type="ECO:0000256" key="3">
    <source>
        <dbReference type="ARBA" id="ARBA00022741"/>
    </source>
</evidence>
<evidence type="ECO:0000256" key="7">
    <source>
        <dbReference type="ARBA" id="ARBA00023125"/>
    </source>
</evidence>
<accession>A0A1S3HP26</accession>
<organism evidence="11 12">
    <name type="scientific">Lingula anatina</name>
    <name type="common">Brachiopod</name>
    <name type="synonym">Lingula unguis</name>
    <dbReference type="NCBI Taxonomy" id="7574"/>
    <lineage>
        <taxon>Eukaryota</taxon>
        <taxon>Metazoa</taxon>
        <taxon>Spiralia</taxon>
        <taxon>Lophotrochozoa</taxon>
        <taxon>Brachiopoda</taxon>
        <taxon>Linguliformea</taxon>
        <taxon>Lingulata</taxon>
        <taxon>Lingulida</taxon>
        <taxon>Linguloidea</taxon>
        <taxon>Lingulidae</taxon>
        <taxon>Lingula</taxon>
    </lineage>
</organism>
<dbReference type="GO" id="GO:0005524">
    <property type="term" value="F:ATP binding"/>
    <property type="evidence" value="ECO:0007669"/>
    <property type="project" value="UniProtKB-KW"/>
</dbReference>
<proteinExistence type="inferred from homology"/>
<dbReference type="RefSeq" id="XP_013386789.1">
    <property type="nucleotide sequence ID" value="XM_013531335.1"/>
</dbReference>
<keyword evidence="3" id="KW-0547">Nucleotide-binding</keyword>
<evidence type="ECO:0000256" key="1">
    <source>
        <dbReference type="ARBA" id="ARBA00004123"/>
    </source>
</evidence>
<reference evidence="12" key="1">
    <citation type="submission" date="2025-08" db="UniProtKB">
        <authorList>
            <consortium name="RefSeq"/>
        </authorList>
    </citation>
    <scope>IDENTIFICATION</scope>
    <source>
        <tissue evidence="12">Gonads</tissue>
    </source>
</reference>
<feature type="domain" description="Helicase C-terminal" evidence="10">
    <location>
        <begin position="1"/>
        <end position="101"/>
    </location>
</feature>
<evidence type="ECO:0000256" key="6">
    <source>
        <dbReference type="ARBA" id="ARBA00022840"/>
    </source>
</evidence>
<keyword evidence="8" id="KW-0539">Nucleus</keyword>
<sequence length="306" mass="35543">MLFLYSRARLFLISTRAGSLGINLIGANRVILFDASWNPSHDVQSIFRVYRFGQTKPCYVYRFLAQGTMEEKIYERQVTKLSLSQRVVDEHQIDRHFTAQDLQELYNFKPDLLDDPDRVERPTPALPKDRVLAELLTSHKDWIVQILEHDSLLENKIDQTLTEEERKAAWEEYENEKKGIRREMSSFYGPGASGSVGPIQYSPAVLALYQSLCIQMPSLAVMVKPIIESNPRITAAELQIKIQGLLRYQQVTQQMQKETLEKQQQQAYQQYQQLQRQRQLQENVVQMARQRQALYEKFASSGGSRP</sequence>
<protein>
    <submittedName>
        <fullName evidence="12">Transcriptional regulator ATRX-like</fullName>
    </submittedName>
</protein>
<dbReference type="Proteomes" id="UP000085678">
    <property type="component" value="Unplaced"/>
</dbReference>
<dbReference type="Gene3D" id="1.20.120.850">
    <property type="entry name" value="SWI2/SNF2 ATPases, N-terminal domain"/>
    <property type="match status" value="1"/>
</dbReference>
<dbReference type="InterPro" id="IPR001650">
    <property type="entry name" value="Helicase_C-like"/>
</dbReference>
<dbReference type="InterPro" id="IPR049730">
    <property type="entry name" value="SNF2/RAD54-like_C"/>
</dbReference>
<evidence type="ECO:0000259" key="10">
    <source>
        <dbReference type="PROSITE" id="PS51194"/>
    </source>
</evidence>
<dbReference type="Pfam" id="PF00271">
    <property type="entry name" value="Helicase_C"/>
    <property type="match status" value="1"/>
</dbReference>
<evidence type="ECO:0000256" key="2">
    <source>
        <dbReference type="ARBA" id="ARBA00007025"/>
    </source>
</evidence>
<dbReference type="InParanoid" id="A0A1S3HP26"/>
<keyword evidence="11" id="KW-1185">Reference proteome</keyword>
<dbReference type="PANTHER" id="PTHR45797">
    <property type="entry name" value="RAD54-LIKE"/>
    <property type="match status" value="1"/>
</dbReference>
<evidence type="ECO:0000313" key="11">
    <source>
        <dbReference type="Proteomes" id="UP000085678"/>
    </source>
</evidence>
<name>A0A1S3HP26_LINAN</name>
<dbReference type="GO" id="GO:0005634">
    <property type="term" value="C:nucleus"/>
    <property type="evidence" value="ECO:0007669"/>
    <property type="project" value="UniProtKB-SubCell"/>
</dbReference>
<dbReference type="InterPro" id="IPR044574">
    <property type="entry name" value="ARIP4-like"/>
</dbReference>
<dbReference type="STRING" id="7574.A0A1S3HP26"/>
<comment type="similarity">
    <text evidence="2">Belongs to the SNF2/RAD54 helicase family.</text>
</comment>
<keyword evidence="9" id="KW-0175">Coiled coil</keyword>
<keyword evidence="6" id="KW-0067">ATP-binding</keyword>
<evidence type="ECO:0000256" key="8">
    <source>
        <dbReference type="ARBA" id="ARBA00023242"/>
    </source>
</evidence>
<dbReference type="PROSITE" id="PS51194">
    <property type="entry name" value="HELICASE_CTER"/>
    <property type="match status" value="1"/>
</dbReference>
<dbReference type="PANTHER" id="PTHR45797:SF3">
    <property type="entry name" value="TRANSCRIPTIONAL REGULATOR ATRX HOMOLOG"/>
    <property type="match status" value="1"/>
</dbReference>
<dbReference type="GO" id="GO:0016887">
    <property type="term" value="F:ATP hydrolysis activity"/>
    <property type="evidence" value="ECO:0007669"/>
    <property type="project" value="InterPro"/>
</dbReference>
<dbReference type="GO" id="GO:0004386">
    <property type="term" value="F:helicase activity"/>
    <property type="evidence" value="ECO:0007669"/>
    <property type="project" value="UniProtKB-KW"/>
</dbReference>
<dbReference type="CDD" id="cd18793">
    <property type="entry name" value="SF2_C_SNF"/>
    <property type="match status" value="1"/>
</dbReference>
<dbReference type="KEGG" id="lak:106156209"/>
<dbReference type="AlphaFoldDB" id="A0A1S3HP26"/>
<evidence type="ECO:0000256" key="9">
    <source>
        <dbReference type="SAM" id="Coils"/>
    </source>
</evidence>
<dbReference type="SUPFAM" id="SSF52540">
    <property type="entry name" value="P-loop containing nucleoside triphosphate hydrolases"/>
    <property type="match status" value="1"/>
</dbReference>
<dbReference type="InterPro" id="IPR027417">
    <property type="entry name" value="P-loop_NTPase"/>
</dbReference>
<evidence type="ECO:0000256" key="5">
    <source>
        <dbReference type="ARBA" id="ARBA00022806"/>
    </source>
</evidence>
<dbReference type="GeneID" id="106156209"/>
<evidence type="ECO:0000313" key="12">
    <source>
        <dbReference type="RefSeq" id="XP_013386789.1"/>
    </source>
</evidence>
<dbReference type="GO" id="GO:0003677">
    <property type="term" value="F:DNA binding"/>
    <property type="evidence" value="ECO:0007669"/>
    <property type="project" value="UniProtKB-KW"/>
</dbReference>
<dbReference type="OrthoDB" id="2020972at2759"/>
<feature type="coiled-coil region" evidence="9">
    <location>
        <begin position="257"/>
        <end position="297"/>
    </location>
</feature>
<keyword evidence="5" id="KW-0347">Helicase</keyword>
<evidence type="ECO:0000256" key="4">
    <source>
        <dbReference type="ARBA" id="ARBA00022801"/>
    </source>
</evidence>
<dbReference type="Gene3D" id="3.40.50.300">
    <property type="entry name" value="P-loop containing nucleotide triphosphate hydrolases"/>
    <property type="match status" value="1"/>
</dbReference>
<gene>
    <name evidence="12" type="primary">LOC106156209</name>
</gene>
<comment type="subcellular location">
    <subcellularLocation>
        <location evidence="1">Nucleus</location>
    </subcellularLocation>
</comment>
<keyword evidence="7" id="KW-0238">DNA-binding</keyword>